<dbReference type="InterPro" id="IPR051200">
    <property type="entry name" value="Host-pathogen_enzymatic-act"/>
</dbReference>
<proteinExistence type="predicted"/>
<gene>
    <name evidence="2" type="ORF">IRI77_06915</name>
</gene>
<keyword evidence="1" id="KW-0732">Signal</keyword>
<dbReference type="InterPro" id="IPR011045">
    <property type="entry name" value="N2O_reductase_N"/>
</dbReference>
<protein>
    <submittedName>
        <fullName evidence="2">YncE family protein</fullName>
    </submittedName>
</protein>
<accession>A0A7S7SM99</accession>
<dbReference type="RefSeq" id="WP_194451340.1">
    <property type="nucleotide sequence ID" value="NZ_CP063849.1"/>
</dbReference>
<dbReference type="InterPro" id="IPR011964">
    <property type="entry name" value="YVTN_b-propeller_repeat"/>
</dbReference>
<dbReference type="SUPFAM" id="SSF50974">
    <property type="entry name" value="Nitrous oxide reductase, N-terminal domain"/>
    <property type="match status" value="1"/>
</dbReference>
<dbReference type="PANTHER" id="PTHR47197:SF3">
    <property type="entry name" value="DIHYDRO-HEME D1 DEHYDROGENASE"/>
    <property type="match status" value="1"/>
</dbReference>
<dbReference type="Pfam" id="PF02239">
    <property type="entry name" value="Cytochrom_D1"/>
    <property type="match status" value="1"/>
</dbReference>
<reference evidence="2 3" key="1">
    <citation type="submission" date="2020-10" db="EMBL/GenBank/DDBJ databases">
        <title>Complete genome sequence of Paludibaculum fermentans P105T, a facultatively anaerobic acidobacterium capable of dissimilatory Fe(III) reduction.</title>
        <authorList>
            <person name="Dedysh S.N."/>
            <person name="Beletsky A.V."/>
            <person name="Kulichevskaya I.S."/>
            <person name="Mardanov A.V."/>
            <person name="Ravin N.V."/>
        </authorList>
    </citation>
    <scope>NUCLEOTIDE SEQUENCE [LARGE SCALE GENOMIC DNA]</scope>
    <source>
        <strain evidence="2 3">P105</strain>
    </source>
</reference>
<dbReference type="Gene3D" id="2.130.10.10">
    <property type="entry name" value="YVTN repeat-like/Quinoprotein amine dehydrogenase"/>
    <property type="match status" value="2"/>
</dbReference>
<name>A0A7S7SM99_PALFE</name>
<evidence type="ECO:0000256" key="1">
    <source>
        <dbReference type="SAM" id="SignalP"/>
    </source>
</evidence>
<evidence type="ECO:0000313" key="3">
    <source>
        <dbReference type="Proteomes" id="UP000593892"/>
    </source>
</evidence>
<dbReference type="KEGG" id="pfer:IRI77_06915"/>
<dbReference type="AlphaFoldDB" id="A0A7S7SM99"/>
<feature type="chain" id="PRO_5032380264" evidence="1">
    <location>
        <begin position="23"/>
        <end position="333"/>
    </location>
</feature>
<dbReference type="InterPro" id="IPR015943">
    <property type="entry name" value="WD40/YVTN_repeat-like_dom_sf"/>
</dbReference>
<organism evidence="2 3">
    <name type="scientific">Paludibaculum fermentans</name>
    <dbReference type="NCBI Taxonomy" id="1473598"/>
    <lineage>
        <taxon>Bacteria</taxon>
        <taxon>Pseudomonadati</taxon>
        <taxon>Acidobacteriota</taxon>
        <taxon>Terriglobia</taxon>
        <taxon>Bryobacterales</taxon>
        <taxon>Bryobacteraceae</taxon>
        <taxon>Paludibaculum</taxon>
    </lineage>
</organism>
<dbReference type="PANTHER" id="PTHR47197">
    <property type="entry name" value="PROTEIN NIRF"/>
    <property type="match status" value="1"/>
</dbReference>
<feature type="signal peptide" evidence="1">
    <location>
        <begin position="1"/>
        <end position="22"/>
    </location>
</feature>
<sequence>MKTSLGALLPLSVTLLAVSVWAAELPSPALLVLNKADATVVIVDPATGKITGKVATGEGPHEVVVNAEGTVAYATNYGSGPTPGKSISIIDLSGPRELKRLEVAPMLRPHGIALMDGKVWFTAEVNKVVARYDPASQRLDYLLGTGQNTTHMLQFSADTNRLFTANISSDSISIFERTAGSMNWNQTVVPVGKGPEGFDVSPDGSQLWAAHSRDGGVSVIDIASKKVIETLPLGTRRSNRLKFTPDGKTVLISDLDSGELVIVDVATRKVSKKVPLGQAPEGILIEPGGARAYVAVAGDNHVAVIDLKSMTKTGQFETGGGPDGMAWIGGPRH</sequence>
<dbReference type="EMBL" id="CP063849">
    <property type="protein sequence ID" value="QOY89678.1"/>
    <property type="molecule type" value="Genomic_DNA"/>
</dbReference>
<evidence type="ECO:0000313" key="2">
    <source>
        <dbReference type="EMBL" id="QOY89678.1"/>
    </source>
</evidence>
<dbReference type="Proteomes" id="UP000593892">
    <property type="component" value="Chromosome"/>
</dbReference>
<dbReference type="NCBIfam" id="TIGR02276">
    <property type="entry name" value="beta_rpt_yvtn"/>
    <property type="match status" value="1"/>
</dbReference>
<keyword evidence="3" id="KW-1185">Reference proteome</keyword>